<dbReference type="GO" id="GO:0016788">
    <property type="term" value="F:hydrolase activity, acting on ester bonds"/>
    <property type="evidence" value="ECO:0007669"/>
    <property type="project" value="InterPro"/>
</dbReference>
<feature type="binding site" evidence="1">
    <location>
        <position position="206"/>
    </location>
    <ligand>
        <name>a divalent metal cation</name>
        <dbReference type="ChEBI" id="CHEBI:60240"/>
        <label>1</label>
    </ligand>
</feature>
<accession>A0A0M0BM80</accession>
<organism evidence="2 3">
    <name type="scientific">miscellaneous Crenarchaeota group-15 archaeon DG-45</name>
    <dbReference type="NCBI Taxonomy" id="1685127"/>
    <lineage>
        <taxon>Archaea</taxon>
        <taxon>Candidatus Bathyarchaeota</taxon>
        <taxon>MCG-15</taxon>
    </lineage>
</organism>
<dbReference type="SUPFAM" id="SSF51556">
    <property type="entry name" value="Metallo-dependent hydrolases"/>
    <property type="match status" value="1"/>
</dbReference>
<dbReference type="InterPro" id="IPR032466">
    <property type="entry name" value="Metal_Hydrolase"/>
</dbReference>
<gene>
    <name evidence="2" type="ORF">AC482_06005</name>
</gene>
<keyword evidence="1" id="KW-0479">Metal-binding</keyword>
<dbReference type="InterPro" id="IPR001130">
    <property type="entry name" value="TatD-like"/>
</dbReference>
<dbReference type="PANTHER" id="PTHR46124:SF2">
    <property type="entry name" value="D-AMINOACYL-TRNA DEACYLASE"/>
    <property type="match status" value="1"/>
</dbReference>
<evidence type="ECO:0000256" key="1">
    <source>
        <dbReference type="PIRSR" id="PIRSR005902-1"/>
    </source>
</evidence>
<sequence>MEGLRRLIDTHAHLSDLEDMEGTIRRAEEAGVDAVVAVGANLRTCMETFRWSEAFPSSVFPALGIHPTEWAEDDVAATLRFIEARLGDCVAVGEIGLDYWSREARRSGKMRELQRGLYVQQLEMAAEQGKPALVHGRGAWRDALDLARLHGPGRVVFHWYSGPQDVLTELLDAGYLISATPAAEFSRDHRAALSAAPLDRILMETDSPVSYHGAPAEPADLRRTLRALAELKGISEDEVARTTTRNAERFFRI</sequence>
<dbReference type="Pfam" id="PF01026">
    <property type="entry name" value="TatD_DNase"/>
    <property type="match status" value="1"/>
</dbReference>
<feature type="binding site" evidence="1">
    <location>
        <position position="94"/>
    </location>
    <ligand>
        <name>a divalent metal cation</name>
        <dbReference type="ChEBI" id="CHEBI:60240"/>
        <label>1</label>
    </ligand>
</feature>
<dbReference type="CDD" id="cd01310">
    <property type="entry name" value="TatD_DNAse"/>
    <property type="match status" value="1"/>
</dbReference>
<proteinExistence type="predicted"/>
<evidence type="ECO:0000313" key="2">
    <source>
        <dbReference type="EMBL" id="KON29653.1"/>
    </source>
</evidence>
<dbReference type="PIRSF" id="PIRSF005902">
    <property type="entry name" value="DNase_TatD"/>
    <property type="match status" value="1"/>
</dbReference>
<dbReference type="Gene3D" id="3.20.20.140">
    <property type="entry name" value="Metal-dependent hydrolases"/>
    <property type="match status" value="1"/>
</dbReference>
<feature type="binding site" evidence="1">
    <location>
        <position position="158"/>
    </location>
    <ligand>
        <name>a divalent metal cation</name>
        <dbReference type="ChEBI" id="CHEBI:60240"/>
        <label>2</label>
    </ligand>
</feature>
<feature type="binding site" evidence="1">
    <location>
        <position position="135"/>
    </location>
    <ligand>
        <name>a divalent metal cation</name>
        <dbReference type="ChEBI" id="CHEBI:60240"/>
        <label>2</label>
    </ligand>
</feature>
<dbReference type="PANTHER" id="PTHR46124">
    <property type="entry name" value="D-AMINOACYL-TRNA DEACYLASE"/>
    <property type="match status" value="1"/>
</dbReference>
<dbReference type="GO" id="GO:0046872">
    <property type="term" value="F:metal ion binding"/>
    <property type="evidence" value="ECO:0007669"/>
    <property type="project" value="UniProtKB-KW"/>
</dbReference>
<name>A0A0M0BM80_9ARCH</name>
<dbReference type="EMBL" id="LFWZ01000057">
    <property type="protein sequence ID" value="KON29653.1"/>
    <property type="molecule type" value="Genomic_DNA"/>
</dbReference>
<protein>
    <submittedName>
        <fullName evidence="2">Uncharacterized protein</fullName>
    </submittedName>
</protein>
<reference evidence="2 3" key="1">
    <citation type="submission" date="2015-06" db="EMBL/GenBank/DDBJ databases">
        <title>New insights into the roles of widespread benthic archaea in carbon and nitrogen cycling.</title>
        <authorList>
            <person name="Lazar C.S."/>
            <person name="Baker B.J."/>
            <person name="Seitz K.W."/>
            <person name="Hyde A.S."/>
            <person name="Dick G.J."/>
            <person name="Hinrichs K.-U."/>
            <person name="Teske A.P."/>
        </authorList>
    </citation>
    <scope>NUCLEOTIDE SEQUENCE [LARGE SCALE GENOMIC DNA]</scope>
    <source>
        <strain evidence="2">DG-45</strain>
    </source>
</reference>
<comment type="caution">
    <text evidence="2">The sequence shown here is derived from an EMBL/GenBank/DDBJ whole genome shotgun (WGS) entry which is preliminary data.</text>
</comment>
<dbReference type="Proteomes" id="UP000037210">
    <property type="component" value="Unassembled WGS sequence"/>
</dbReference>
<feature type="binding site" evidence="1">
    <location>
        <position position="13"/>
    </location>
    <ligand>
        <name>a divalent metal cation</name>
        <dbReference type="ChEBI" id="CHEBI:60240"/>
        <label>1</label>
    </ligand>
</feature>
<evidence type="ECO:0000313" key="3">
    <source>
        <dbReference type="Proteomes" id="UP000037210"/>
    </source>
</evidence>
<dbReference type="AlphaFoldDB" id="A0A0M0BM80"/>
<feature type="binding site" evidence="1">
    <location>
        <position position="11"/>
    </location>
    <ligand>
        <name>a divalent metal cation</name>
        <dbReference type="ChEBI" id="CHEBI:60240"/>
        <label>1</label>
    </ligand>
</feature>